<keyword evidence="4" id="KW-0812">Transmembrane</keyword>
<dbReference type="InterPro" id="IPR002125">
    <property type="entry name" value="CMP_dCMP_dom"/>
</dbReference>
<dbReference type="VEuPathDB" id="TriTrypDB:ECC02_003092"/>
<sequence length="296" mass="32247">MRRHLWCMKHNSLSPSILRKIVESIVLLGVAWGSMSMSLLLLLLFSLYFSPLCILHVVWICTRTSFAFLFYFFAVRKSHTVKLSLIILLLLSTVMGEGINDDKVVYCDAFMLAAFAEARAALAEGEVPVGCVLVPAEASCPANAGRLDDNNSDNSGASLGSLIAARGRNATNKEHHALAHAEFVAVEALLRDAAEKGRKPPVSLAGYVLYVVVEPCIMCAAMLLYNRIKKVYFGCGNPRFGGNGTVLAVHAAKSTSAPAYESCGGHRAEEAIALLQEFYSRENSAAPDHKRRRKDI</sequence>
<keyword evidence="4" id="KW-1133">Transmembrane helix</keyword>
<keyword evidence="1" id="KW-0479">Metal-binding</keyword>
<keyword evidence="2" id="KW-0378">Hydrolase</keyword>
<dbReference type="AlphaFoldDB" id="A0A7J6YAW3"/>
<evidence type="ECO:0000259" key="5">
    <source>
        <dbReference type="PROSITE" id="PS51747"/>
    </source>
</evidence>
<evidence type="ECO:0000256" key="2">
    <source>
        <dbReference type="ARBA" id="ARBA00022801"/>
    </source>
</evidence>
<dbReference type="GO" id="GO:0052717">
    <property type="term" value="F:tRNA-specific adenosine-34 deaminase activity"/>
    <property type="evidence" value="ECO:0007669"/>
    <property type="project" value="UniProtKB-EC"/>
</dbReference>
<feature type="transmembrane region" description="Helical" evidence="4">
    <location>
        <begin position="81"/>
        <end position="99"/>
    </location>
</feature>
<protein>
    <recommendedName>
        <fullName evidence="5">CMP/dCMP-type deaminase domain-containing protein</fullName>
    </recommendedName>
</protein>
<dbReference type="EMBL" id="JABDHM010000016">
    <property type="protein sequence ID" value="KAF5223904.1"/>
    <property type="molecule type" value="Genomic_DNA"/>
</dbReference>
<dbReference type="InterPro" id="IPR016192">
    <property type="entry name" value="APOBEC/CMP_deaminase_Zn-bd"/>
</dbReference>
<dbReference type="CDD" id="cd01285">
    <property type="entry name" value="nucleoside_deaminase"/>
    <property type="match status" value="1"/>
</dbReference>
<dbReference type="PROSITE" id="PS00903">
    <property type="entry name" value="CYT_DCMP_DEAMINASES_1"/>
    <property type="match status" value="1"/>
</dbReference>
<dbReference type="SUPFAM" id="SSF53927">
    <property type="entry name" value="Cytidine deaminase-like"/>
    <property type="match status" value="1"/>
</dbReference>
<feature type="transmembrane region" description="Helical" evidence="4">
    <location>
        <begin position="21"/>
        <end position="48"/>
    </location>
</feature>
<keyword evidence="4" id="KW-0472">Membrane</keyword>
<dbReference type="Gene3D" id="3.40.140.10">
    <property type="entry name" value="Cytidine Deaminase, domain 2"/>
    <property type="match status" value="1"/>
</dbReference>
<organism evidence="6 7">
    <name type="scientific">Trypanosoma cruzi</name>
    <dbReference type="NCBI Taxonomy" id="5693"/>
    <lineage>
        <taxon>Eukaryota</taxon>
        <taxon>Discoba</taxon>
        <taxon>Euglenozoa</taxon>
        <taxon>Kinetoplastea</taxon>
        <taxon>Metakinetoplastina</taxon>
        <taxon>Trypanosomatida</taxon>
        <taxon>Trypanosomatidae</taxon>
        <taxon>Trypanosoma</taxon>
        <taxon>Schizotrypanum</taxon>
    </lineage>
</organism>
<evidence type="ECO:0000256" key="4">
    <source>
        <dbReference type="SAM" id="Phobius"/>
    </source>
</evidence>
<accession>A0A7J6YAW3</accession>
<dbReference type="InterPro" id="IPR016193">
    <property type="entry name" value="Cytidine_deaminase-like"/>
</dbReference>
<evidence type="ECO:0000256" key="3">
    <source>
        <dbReference type="ARBA" id="ARBA00022833"/>
    </source>
</evidence>
<comment type="caution">
    <text evidence="6">The sequence shown here is derived from an EMBL/GenBank/DDBJ whole genome shotgun (WGS) entry which is preliminary data.</text>
</comment>
<dbReference type="VEuPathDB" id="TriTrypDB:BCY84_05342"/>
<gene>
    <name evidence="6" type="ORF">ECC02_003092</name>
</gene>
<keyword evidence="3" id="KW-0862">Zinc</keyword>
<dbReference type="PROSITE" id="PS51747">
    <property type="entry name" value="CYT_DCMP_DEAMINASES_2"/>
    <property type="match status" value="1"/>
</dbReference>
<dbReference type="Proteomes" id="UP000583944">
    <property type="component" value="Unassembled WGS sequence"/>
</dbReference>
<name>A0A7J6YAW3_TRYCR</name>
<dbReference type="GO" id="GO:0002100">
    <property type="term" value="P:tRNA wobble adenosine to inosine editing"/>
    <property type="evidence" value="ECO:0007669"/>
    <property type="project" value="InterPro"/>
</dbReference>
<feature type="transmembrane region" description="Helical" evidence="4">
    <location>
        <begin position="204"/>
        <end position="225"/>
    </location>
</feature>
<dbReference type="Pfam" id="PF00383">
    <property type="entry name" value="dCMP_cyt_deam_1"/>
    <property type="match status" value="1"/>
</dbReference>
<feature type="domain" description="CMP/dCMP-type deaminase" evidence="5">
    <location>
        <begin position="105"/>
        <end position="247"/>
    </location>
</feature>
<proteinExistence type="predicted"/>
<dbReference type="GO" id="GO:0008270">
    <property type="term" value="F:zinc ion binding"/>
    <property type="evidence" value="ECO:0007669"/>
    <property type="project" value="InterPro"/>
</dbReference>
<evidence type="ECO:0000313" key="6">
    <source>
        <dbReference type="EMBL" id="KAF5223904.1"/>
    </source>
</evidence>
<dbReference type="PANTHER" id="PTHR11079">
    <property type="entry name" value="CYTOSINE DEAMINASE FAMILY MEMBER"/>
    <property type="match status" value="1"/>
</dbReference>
<evidence type="ECO:0000256" key="1">
    <source>
        <dbReference type="ARBA" id="ARBA00022723"/>
    </source>
</evidence>
<reference evidence="6 7" key="1">
    <citation type="journal article" date="2019" name="Genome Biol. Evol.">
        <title>Nanopore Sequencing Significantly Improves Genome Assembly of the Protozoan Parasite Trypanosoma cruzi.</title>
        <authorList>
            <person name="Diaz-Viraque F."/>
            <person name="Pita S."/>
            <person name="Greif G."/>
            <person name="de Souza R.C.M."/>
            <person name="Iraola G."/>
            <person name="Robello C."/>
        </authorList>
    </citation>
    <scope>NUCLEOTIDE SEQUENCE [LARGE SCALE GENOMIC DNA]</scope>
    <source>
        <strain evidence="6 7">Berenice</strain>
    </source>
</reference>
<dbReference type="PANTHER" id="PTHR11079:SF149">
    <property type="entry name" value="TRNA-SPECIFIC ADENOSINE DEAMINASE 2"/>
    <property type="match status" value="1"/>
</dbReference>
<evidence type="ECO:0000313" key="7">
    <source>
        <dbReference type="Proteomes" id="UP000583944"/>
    </source>
</evidence>
<feature type="transmembrane region" description="Helical" evidence="4">
    <location>
        <begin position="54"/>
        <end position="74"/>
    </location>
</feature>